<name>A0A8J4M6A5_9PROT</name>
<evidence type="ECO:0000259" key="2">
    <source>
        <dbReference type="Pfam" id="PF00534"/>
    </source>
</evidence>
<sequence>MKFLFVHQNFPGQYLHLLRHLAASGRHELLFLCDDNQNFIQGVRKIVYRLRRKPGAATHRNAREFETAMIRAEAVAEAASQLRHLGFRPDIIIGHHGWGEMLELCDIWPGVPMLGYFEFFYHTEGLDVGFDPEFPVAPPMLSNIRAKNGVNLLALSLPGHGQTPTRFQHMTYPDWARPRISLVPEGADLALCHPDPTVAQQVFRIKDVEISPRTRLVTYVARDLEPYRGFHVMMRALPHILAARRDVEVILVGGDGVSYGAKLAEGSWRDHFIREQKGRYDAARVHFVGRVDYADYRQLLRRSDAHVYLTYPFVASWSLREALASGCAVIGSDTEPVREFIHDGENGLLVPFLEPERIAARVLELLEDRALARRLRAAARRYAEQHLAMADYLAAMTGLIERLTGSPLAPTLPDRA</sequence>
<dbReference type="InterPro" id="IPR001296">
    <property type="entry name" value="Glyco_trans_1"/>
</dbReference>
<feature type="domain" description="Glycosyl transferase family 1" evidence="2">
    <location>
        <begin position="211"/>
        <end position="381"/>
    </location>
</feature>
<dbReference type="InterPro" id="IPR022623">
    <property type="entry name" value="Glyco_trans_4"/>
</dbReference>
<evidence type="ECO:0000259" key="3">
    <source>
        <dbReference type="Pfam" id="PF12000"/>
    </source>
</evidence>
<evidence type="ECO:0000313" key="4">
    <source>
        <dbReference type="EMBL" id="HGC43154.1"/>
    </source>
</evidence>
<protein>
    <submittedName>
        <fullName evidence="4">Glycosyltransferase</fullName>
    </submittedName>
</protein>
<dbReference type="Gene3D" id="3.40.50.2000">
    <property type="entry name" value="Glycogen Phosphorylase B"/>
    <property type="match status" value="2"/>
</dbReference>
<dbReference type="AlphaFoldDB" id="A0A8J4M6A5"/>
<dbReference type="Pfam" id="PF00534">
    <property type="entry name" value="Glycos_transf_1"/>
    <property type="match status" value="1"/>
</dbReference>
<dbReference type="PANTHER" id="PTHR46401:SF2">
    <property type="entry name" value="GLYCOSYLTRANSFERASE WBBK-RELATED"/>
    <property type="match status" value="1"/>
</dbReference>
<evidence type="ECO:0000256" key="1">
    <source>
        <dbReference type="ARBA" id="ARBA00022679"/>
    </source>
</evidence>
<gene>
    <name evidence="4" type="ORF">ENY07_08040</name>
</gene>
<accession>A0A8J4M6A5</accession>
<feature type="domain" description="Glycosyl transferase family 4" evidence="3">
    <location>
        <begin position="26"/>
        <end position="190"/>
    </location>
</feature>
<keyword evidence="1" id="KW-0808">Transferase</keyword>
<dbReference type="Pfam" id="PF12000">
    <property type="entry name" value="Glyco_trans_4_3"/>
    <property type="match status" value="1"/>
</dbReference>
<dbReference type="EMBL" id="DTQM01000158">
    <property type="protein sequence ID" value="HGC43154.1"/>
    <property type="molecule type" value="Genomic_DNA"/>
</dbReference>
<dbReference type="SUPFAM" id="SSF53756">
    <property type="entry name" value="UDP-Glycosyltransferase/glycogen phosphorylase"/>
    <property type="match status" value="1"/>
</dbReference>
<proteinExistence type="predicted"/>
<dbReference type="GO" id="GO:0009103">
    <property type="term" value="P:lipopolysaccharide biosynthetic process"/>
    <property type="evidence" value="ECO:0007669"/>
    <property type="project" value="TreeGrafter"/>
</dbReference>
<comment type="caution">
    <text evidence="4">The sequence shown here is derived from an EMBL/GenBank/DDBJ whole genome shotgun (WGS) entry which is preliminary data.</text>
</comment>
<dbReference type="PANTHER" id="PTHR46401">
    <property type="entry name" value="GLYCOSYLTRANSFERASE WBBK-RELATED"/>
    <property type="match status" value="1"/>
</dbReference>
<reference evidence="4" key="1">
    <citation type="journal article" date="2020" name="mSystems">
        <title>Genome- and Community-Level Interaction Insights into Carbon Utilization and Element Cycling Functions of Hydrothermarchaeota in Hydrothermal Sediment.</title>
        <authorList>
            <person name="Zhou Z."/>
            <person name="Liu Y."/>
            <person name="Xu W."/>
            <person name="Pan J."/>
            <person name="Luo Z.H."/>
            <person name="Li M."/>
        </authorList>
    </citation>
    <scope>NUCLEOTIDE SEQUENCE</scope>
    <source>
        <strain evidence="4">SpSt-997</strain>
    </source>
</reference>
<dbReference type="GO" id="GO:0016757">
    <property type="term" value="F:glycosyltransferase activity"/>
    <property type="evidence" value="ECO:0007669"/>
    <property type="project" value="InterPro"/>
</dbReference>
<organism evidence="4">
    <name type="scientific">Acidicaldus sp</name>
    <dbReference type="NCBI Taxonomy" id="1872105"/>
    <lineage>
        <taxon>Bacteria</taxon>
        <taxon>Pseudomonadati</taxon>
        <taxon>Pseudomonadota</taxon>
        <taxon>Alphaproteobacteria</taxon>
        <taxon>Acetobacterales</taxon>
        <taxon>Acetobacteraceae</taxon>
        <taxon>Acidicaldus</taxon>
    </lineage>
</organism>